<feature type="domain" description="MobA-like NTP transferase" evidence="1">
    <location>
        <begin position="61"/>
        <end position="155"/>
    </location>
</feature>
<evidence type="ECO:0000313" key="2">
    <source>
        <dbReference type="EMBL" id="RBQ22514.1"/>
    </source>
</evidence>
<dbReference type="GO" id="GO:0016779">
    <property type="term" value="F:nucleotidyltransferase activity"/>
    <property type="evidence" value="ECO:0007669"/>
    <property type="project" value="UniProtKB-ARBA"/>
</dbReference>
<reference evidence="2 3" key="1">
    <citation type="submission" date="2018-06" db="EMBL/GenBank/DDBJ databases">
        <title>Genomic insight into two independent archaeal endosymbiosis events.</title>
        <authorList>
            <person name="Lind A.E."/>
            <person name="Lewis W.H."/>
            <person name="Spang A."/>
            <person name="Guy L."/>
            <person name="Embley M.T."/>
            <person name="Ettema T.J.G."/>
        </authorList>
    </citation>
    <scope>NUCLEOTIDE SEQUENCE [LARGE SCALE GENOMIC DNA]</scope>
    <source>
        <strain evidence="2">NOE</strain>
    </source>
</reference>
<sequence>MMVSMLVSSVITAAGQNFRMKKSQKLNNIPLKNKLLLLFPSYINEFYNENIDINNDDIKTIDKSTIIETTINNVLSSKVDECIIVLGHYAEEIEKIILNISDSRIKIIKNDNVNVSLSHSLLNGLKHCTHDYVLCLAGDQPTISSKTYENIIDSFFKLKNPEKSISILRRKNYGILDTAEGLGMPFITSKNQLINYLDGKNDNLNPLLRKIFEDKFCFHGIKESNKLELRNINDWNEYQNVLKILNSYKYKK</sequence>
<dbReference type="EC" id="2.3.1.157" evidence="2"/>
<proteinExistence type="predicted"/>
<keyword evidence="2" id="KW-0808">Transferase</keyword>
<dbReference type="Proteomes" id="UP000253099">
    <property type="component" value="Unassembled WGS sequence"/>
</dbReference>
<dbReference type="InterPro" id="IPR025877">
    <property type="entry name" value="MobA-like_NTP_Trfase"/>
</dbReference>
<dbReference type="Pfam" id="PF12804">
    <property type="entry name" value="NTP_transf_3"/>
    <property type="match status" value="1"/>
</dbReference>
<comment type="caution">
    <text evidence="2">The sequence shown here is derived from an EMBL/GenBank/DDBJ whole genome shotgun (WGS) entry which is preliminary data.</text>
</comment>
<dbReference type="SUPFAM" id="SSF53448">
    <property type="entry name" value="Nucleotide-diphospho-sugar transferases"/>
    <property type="match status" value="1"/>
</dbReference>
<evidence type="ECO:0000313" key="3">
    <source>
        <dbReference type="Proteomes" id="UP000253099"/>
    </source>
</evidence>
<dbReference type="Gene3D" id="3.90.550.10">
    <property type="entry name" value="Spore Coat Polysaccharide Biosynthesis Protein SpsA, Chain A"/>
    <property type="match status" value="1"/>
</dbReference>
<dbReference type="PANTHER" id="PTHR43777">
    <property type="entry name" value="MOLYBDENUM COFACTOR CYTIDYLYLTRANSFERASE"/>
    <property type="match status" value="1"/>
</dbReference>
<name>A0A366MA78_9EURY</name>
<dbReference type="InterPro" id="IPR029044">
    <property type="entry name" value="Nucleotide-diphossugar_trans"/>
</dbReference>
<keyword evidence="3" id="KW-1185">Reference proteome</keyword>
<dbReference type="GO" id="GO:0019134">
    <property type="term" value="F:glucosamine-1-phosphate N-acetyltransferase activity"/>
    <property type="evidence" value="ECO:0007669"/>
    <property type="project" value="UniProtKB-EC"/>
</dbReference>
<dbReference type="AlphaFoldDB" id="A0A366MA78"/>
<organism evidence="2 3">
    <name type="scientific">Candidatus Methanobinarius endosymbioticus</name>
    <dbReference type="NCBI Taxonomy" id="2006182"/>
    <lineage>
        <taxon>Archaea</taxon>
        <taxon>Methanobacteriati</taxon>
        <taxon>Methanobacteriota</taxon>
        <taxon>Methanomada group</taxon>
        <taxon>Methanobacteria</taxon>
        <taxon>Methanobacteriales</taxon>
        <taxon>Methanobacteriaceae</taxon>
        <taxon>Candidatus Methanobinarius</taxon>
    </lineage>
</organism>
<gene>
    <name evidence="2" type="primary">glmU_4</name>
    <name evidence="2" type="ORF">ALNOE001_18880</name>
</gene>
<dbReference type="EMBL" id="NIZT01000062">
    <property type="protein sequence ID" value="RBQ22514.1"/>
    <property type="molecule type" value="Genomic_DNA"/>
</dbReference>
<accession>A0A366MA78</accession>
<evidence type="ECO:0000259" key="1">
    <source>
        <dbReference type="Pfam" id="PF12804"/>
    </source>
</evidence>
<protein>
    <submittedName>
        <fullName evidence="2">Bifunctional protein GlmU</fullName>
        <ecNumber evidence="2">2.3.1.157</ecNumber>
    </submittedName>
</protein>
<dbReference type="PANTHER" id="PTHR43777:SF1">
    <property type="entry name" value="MOLYBDENUM COFACTOR CYTIDYLYLTRANSFERASE"/>
    <property type="match status" value="1"/>
</dbReference>
<keyword evidence="2" id="KW-0012">Acyltransferase</keyword>